<keyword evidence="5" id="KW-1185">Reference proteome</keyword>
<evidence type="ECO:0000256" key="3">
    <source>
        <dbReference type="RuleBase" id="RU368077"/>
    </source>
</evidence>
<dbReference type="InterPro" id="IPR006439">
    <property type="entry name" value="HAD-SF_hydro_IA"/>
</dbReference>
<dbReference type="InterPro" id="IPR023214">
    <property type="entry name" value="HAD_sf"/>
</dbReference>
<dbReference type="NCBIfam" id="TIGR01493">
    <property type="entry name" value="HAD-SF-IA-v2"/>
    <property type="match status" value="1"/>
</dbReference>
<dbReference type="Proteomes" id="UP000672039">
    <property type="component" value="Chromosome"/>
</dbReference>
<evidence type="ECO:0000256" key="1">
    <source>
        <dbReference type="ARBA" id="ARBA00008106"/>
    </source>
</evidence>
<comment type="similarity">
    <text evidence="1 3">Belongs to the HAD-like hydrolase superfamily. S-2-haloalkanoic acid dehalogenase family.</text>
</comment>
<comment type="function">
    <text evidence="3">Catalyzes the hydrolytic dehalogenation of small (S)-2-haloalkanoic acids to yield the corresponding (R)-2-hydroxyalkanoic acids.</text>
</comment>
<evidence type="ECO:0000313" key="4">
    <source>
        <dbReference type="EMBL" id="QTR46521.1"/>
    </source>
</evidence>
<organism evidence="4 5">
    <name type="scientific">Thiothrix litoralis</name>
    <dbReference type="NCBI Taxonomy" id="2891210"/>
    <lineage>
        <taxon>Bacteria</taxon>
        <taxon>Pseudomonadati</taxon>
        <taxon>Pseudomonadota</taxon>
        <taxon>Gammaproteobacteria</taxon>
        <taxon>Thiotrichales</taxon>
        <taxon>Thiotrichaceae</taxon>
        <taxon>Thiothrix</taxon>
    </lineage>
</organism>
<gene>
    <name evidence="4" type="ORF">J9253_00715</name>
</gene>
<dbReference type="Pfam" id="PF00702">
    <property type="entry name" value="Hydrolase"/>
    <property type="match status" value="1"/>
</dbReference>
<dbReference type="Gene3D" id="3.40.50.1000">
    <property type="entry name" value="HAD superfamily/HAD-like"/>
    <property type="match status" value="1"/>
</dbReference>
<dbReference type="SFLD" id="SFLDS00003">
    <property type="entry name" value="Haloacid_Dehalogenase"/>
    <property type="match status" value="1"/>
</dbReference>
<name>A0ABX7WTC3_9GAMM</name>
<evidence type="ECO:0000313" key="5">
    <source>
        <dbReference type="Proteomes" id="UP000672039"/>
    </source>
</evidence>
<dbReference type="CDD" id="cd02588">
    <property type="entry name" value="HAD_L2-DEX"/>
    <property type="match status" value="1"/>
</dbReference>
<dbReference type="PANTHER" id="PTHR43316:SF3">
    <property type="entry name" value="HALOACID DEHALOGENASE, TYPE II (AFU_ORTHOLOGUE AFUA_2G07750)-RELATED"/>
    <property type="match status" value="1"/>
</dbReference>
<dbReference type="InterPro" id="IPR051540">
    <property type="entry name" value="S-2-haloacid_dehalogenase"/>
</dbReference>
<comment type="catalytic activity">
    <reaction evidence="3">
        <text>an (S)-2-haloacid + H2O = a (2R)-2-hydroxycarboxylate + a halide anion + H(+)</text>
        <dbReference type="Rhea" id="RHEA:11192"/>
        <dbReference type="ChEBI" id="CHEBI:15377"/>
        <dbReference type="ChEBI" id="CHEBI:15378"/>
        <dbReference type="ChEBI" id="CHEBI:16042"/>
        <dbReference type="ChEBI" id="CHEBI:58314"/>
        <dbReference type="ChEBI" id="CHEBI:137405"/>
        <dbReference type="EC" id="3.8.1.2"/>
    </reaction>
</comment>
<protein>
    <recommendedName>
        <fullName evidence="3">(S)-2-haloacid dehalogenase</fullName>
        <ecNumber evidence="3">3.8.1.2</ecNumber>
    </recommendedName>
    <alternativeName>
        <fullName evidence="3">2-haloalkanoic acid dehalogenase</fullName>
    </alternativeName>
    <alternativeName>
        <fullName evidence="3">Halocarboxylic acid halidohydrolase</fullName>
    </alternativeName>
    <alternativeName>
        <fullName evidence="3">L-2-haloacid dehalogenase</fullName>
    </alternativeName>
</protein>
<dbReference type="NCBIfam" id="TIGR01428">
    <property type="entry name" value="HAD_type_II"/>
    <property type="match status" value="1"/>
</dbReference>
<dbReference type="EMBL" id="CP072801">
    <property type="protein sequence ID" value="QTR46521.1"/>
    <property type="molecule type" value="Genomic_DNA"/>
</dbReference>
<dbReference type="InterPro" id="IPR023198">
    <property type="entry name" value="PGP-like_dom2"/>
</dbReference>
<evidence type="ECO:0000256" key="2">
    <source>
        <dbReference type="ARBA" id="ARBA00022801"/>
    </source>
</evidence>
<accession>A0ABX7WTC3</accession>
<dbReference type="EC" id="3.8.1.2" evidence="3"/>
<dbReference type="RefSeq" id="WP_210222855.1">
    <property type="nucleotide sequence ID" value="NZ_CP072801.1"/>
</dbReference>
<dbReference type="SUPFAM" id="SSF56784">
    <property type="entry name" value="HAD-like"/>
    <property type="match status" value="1"/>
</dbReference>
<keyword evidence="2 3" id="KW-0378">Hydrolase</keyword>
<proteinExistence type="inferred from homology"/>
<dbReference type="InterPro" id="IPR006328">
    <property type="entry name" value="2-HAD"/>
</dbReference>
<dbReference type="Gene3D" id="1.10.150.240">
    <property type="entry name" value="Putative phosphatase, domain 2"/>
    <property type="match status" value="1"/>
</dbReference>
<dbReference type="PANTHER" id="PTHR43316">
    <property type="entry name" value="HYDROLASE, HALOACID DELAHOGENASE-RELATED"/>
    <property type="match status" value="1"/>
</dbReference>
<reference evidence="4 5" key="1">
    <citation type="submission" date="2021-04" db="EMBL/GenBank/DDBJ databases">
        <title>Genomics, taxonomy and metabolism of representatives of sulfur bacteria of the genus Thiothrix: Thiothrix fructosivorans QT, Thiothrix unzii A1T and three new species, Thiothrix subterranea sp. nov., Thiothrix litoralis sp. nov. and 'Candidatus Thiothrix anitrata' sp. nov.</title>
        <authorList>
            <person name="Ravin N.V."/>
            <person name="Smolyakov D."/>
            <person name="Rudenko T.S."/>
            <person name="Mardanov A.V."/>
            <person name="Beletsky A.V."/>
            <person name="Markov N.D."/>
            <person name="Fomenkov A.I."/>
            <person name="Roberts R.J."/>
            <person name="Karnachuk O.V."/>
            <person name="Novikov A."/>
            <person name="Grabovich M.Y."/>
        </authorList>
    </citation>
    <scope>NUCLEOTIDE SEQUENCE [LARGE SCALE GENOMIC DNA]</scope>
    <source>
        <strain evidence="4 5">AS</strain>
    </source>
</reference>
<dbReference type="PRINTS" id="PR00413">
    <property type="entry name" value="HADHALOGNASE"/>
</dbReference>
<dbReference type="InterPro" id="IPR036412">
    <property type="entry name" value="HAD-like_sf"/>
</dbReference>
<sequence length="224" mass="24431">MPTVLAFDVYGTLIDTHGVVVKLQEFIGDKAEAFSRSWREKQLEYSFRRGLMRTYATFGVCTSQALDYTDAYLDTALTAEQKAALLAEYRVLPAFADVTASLERLKADGYALYAFSNGTADAVETLLATAGIRDLFDGVVSVDDRQTFKPNPDVYQHLLDTTAAVASETWLISSNPFDVIGAASHGLNSAWVRRSDKAIFDPWGIAPTLTISSLRELADGIGGL</sequence>
<dbReference type="SFLD" id="SFLDG01129">
    <property type="entry name" value="C1.5:_HAD__Beta-PGM__Phosphata"/>
    <property type="match status" value="1"/>
</dbReference>